<protein>
    <submittedName>
        <fullName evidence="2">ParB/RepB/Spo0J family partition protein</fullName>
    </submittedName>
</protein>
<accession>A0A9X8X5I0</accession>
<organism evidence="1 3">
    <name type="scientific">Bacillus paranthracis</name>
    <dbReference type="NCBI Taxonomy" id="2026186"/>
    <lineage>
        <taxon>Bacteria</taxon>
        <taxon>Bacillati</taxon>
        <taxon>Bacillota</taxon>
        <taxon>Bacilli</taxon>
        <taxon>Bacillales</taxon>
        <taxon>Bacillaceae</taxon>
        <taxon>Bacillus</taxon>
        <taxon>Bacillus cereus group</taxon>
    </lineage>
</organism>
<proteinExistence type="predicted"/>
<dbReference type="EMBL" id="FWZC01000036">
    <property type="protein sequence ID" value="SME06790.1"/>
    <property type="molecule type" value="Genomic_DNA"/>
</dbReference>
<dbReference type="Proteomes" id="UP000194435">
    <property type="component" value="Unassembled WGS sequence"/>
</dbReference>
<evidence type="ECO:0000313" key="2">
    <source>
        <dbReference type="EMBL" id="WES07810.1"/>
    </source>
</evidence>
<dbReference type="Proteomes" id="UP001221092">
    <property type="component" value="Chromosome"/>
</dbReference>
<dbReference type="AlphaFoldDB" id="A0A9X8X5I0"/>
<reference evidence="2" key="2">
    <citation type="submission" date="2023-03" db="EMBL/GenBank/DDBJ databases">
        <authorList>
            <person name="Liu Z."/>
        </authorList>
    </citation>
    <scope>NUCLEOTIDE SEQUENCE</scope>
    <source>
        <strain evidence="2">Bc006</strain>
    </source>
</reference>
<name>A0A9X8X5I0_9BACI</name>
<sequence>MKGVIRAVNIKEIVPIYVESVSETVKGRMMNCIKNGEGVSILPKVEKSLDGKKYYLISGYIAYEAYKSVGKQYIDCIVSALSNETEQTVLLLQSMFQVAGVNWMDKSILIFQLLEKGLDIDKIARRVGVKKQDLERYLIHSEIPPEIANKAYDLQCIPLVDKVRRLHVTYNLKYRLYEKAVLNKRGSERLTHDKLEKIKWLLNSTSFNELYDIELQWEHMLDMMNYKKLLINQFQSKIERQLSQWGNPSDDDDFPRLPN</sequence>
<reference evidence="1 3" key="1">
    <citation type="submission" date="2017-04" db="EMBL/GenBank/DDBJ databases">
        <authorList>
            <person name="Criscuolo A."/>
        </authorList>
    </citation>
    <scope>NUCLEOTIDE SEQUENCE [LARGE SCALE GENOMIC DNA]</scope>
    <source>
        <strain evidence="1">16-00221</strain>
    </source>
</reference>
<dbReference type="EMBL" id="CP119629">
    <property type="protein sequence ID" value="WES07810.1"/>
    <property type="molecule type" value="Genomic_DNA"/>
</dbReference>
<dbReference type="RefSeq" id="WP_000679347.1">
    <property type="nucleotide sequence ID" value="NZ_CBCSIA010000012.1"/>
</dbReference>
<evidence type="ECO:0000313" key="3">
    <source>
        <dbReference type="Proteomes" id="UP000194435"/>
    </source>
</evidence>
<evidence type="ECO:0000313" key="1">
    <source>
        <dbReference type="EMBL" id="SME06790.1"/>
    </source>
</evidence>
<gene>
    <name evidence="1" type="ORF">BACERE00221_02391</name>
    <name evidence="2" type="ORF">P3K65_04920</name>
</gene>